<keyword evidence="6" id="KW-0175">Coiled coil</keyword>
<gene>
    <name evidence="9" type="ORF">FBZ92_10829</name>
</gene>
<reference evidence="9 10" key="1">
    <citation type="submission" date="2019-06" db="EMBL/GenBank/DDBJ databases">
        <title>Genomic Encyclopedia of Type Strains, Phase IV (KMG-V): Genome sequencing to study the core and pangenomes of soil and plant-associated prokaryotes.</title>
        <authorList>
            <person name="Whitman W."/>
        </authorList>
    </citation>
    <scope>NUCLEOTIDE SEQUENCE [LARGE SCALE GENOMIC DNA]</scope>
    <source>
        <strain evidence="9 10">BR 11140</strain>
    </source>
</reference>
<evidence type="ECO:0000256" key="1">
    <source>
        <dbReference type="ARBA" id="ARBA00000085"/>
    </source>
</evidence>
<keyword evidence="7" id="KW-0472">Membrane</keyword>
<keyword evidence="4 9" id="KW-0418">Kinase</keyword>
<feature type="coiled-coil region" evidence="6">
    <location>
        <begin position="410"/>
        <end position="444"/>
    </location>
</feature>
<evidence type="ECO:0000256" key="4">
    <source>
        <dbReference type="ARBA" id="ARBA00022777"/>
    </source>
</evidence>
<keyword evidence="5" id="KW-0902">Two-component regulatory system</keyword>
<feature type="transmembrane region" description="Helical" evidence="7">
    <location>
        <begin position="384"/>
        <end position="403"/>
    </location>
</feature>
<evidence type="ECO:0000256" key="5">
    <source>
        <dbReference type="ARBA" id="ARBA00023012"/>
    </source>
</evidence>
<organism evidence="9 10">
    <name type="scientific">Nitrospirillum amazonense</name>
    <dbReference type="NCBI Taxonomy" id="28077"/>
    <lineage>
        <taxon>Bacteria</taxon>
        <taxon>Pseudomonadati</taxon>
        <taxon>Pseudomonadota</taxon>
        <taxon>Alphaproteobacteria</taxon>
        <taxon>Rhodospirillales</taxon>
        <taxon>Azospirillaceae</taxon>
        <taxon>Nitrospirillum</taxon>
    </lineage>
</organism>
<dbReference type="Pfam" id="PF02518">
    <property type="entry name" value="HATPase_c"/>
    <property type="match status" value="1"/>
</dbReference>
<keyword evidence="3" id="KW-0808">Transferase</keyword>
<dbReference type="AlphaFoldDB" id="A0A560IK16"/>
<accession>A0A560IK16</accession>
<name>A0A560IK16_9PROT</name>
<dbReference type="EMBL" id="VITT01000008">
    <property type="protein sequence ID" value="TWB59383.1"/>
    <property type="molecule type" value="Genomic_DNA"/>
</dbReference>
<dbReference type="SUPFAM" id="SSF55874">
    <property type="entry name" value="ATPase domain of HSP90 chaperone/DNA topoisomerase II/histidine kinase"/>
    <property type="match status" value="1"/>
</dbReference>
<evidence type="ECO:0000259" key="8">
    <source>
        <dbReference type="SMART" id="SM00387"/>
    </source>
</evidence>
<feature type="transmembrane region" description="Helical" evidence="7">
    <location>
        <begin position="328"/>
        <end position="348"/>
    </location>
</feature>
<dbReference type="Proteomes" id="UP000318050">
    <property type="component" value="Unassembled WGS sequence"/>
</dbReference>
<dbReference type="PANTHER" id="PTHR24421:SF10">
    <property type="entry name" value="NITRATE_NITRITE SENSOR PROTEIN NARQ"/>
    <property type="match status" value="1"/>
</dbReference>
<evidence type="ECO:0000256" key="7">
    <source>
        <dbReference type="SAM" id="Phobius"/>
    </source>
</evidence>
<dbReference type="PANTHER" id="PTHR24421">
    <property type="entry name" value="NITRATE/NITRITE SENSOR PROTEIN NARX-RELATED"/>
    <property type="match status" value="1"/>
</dbReference>
<evidence type="ECO:0000313" key="10">
    <source>
        <dbReference type="Proteomes" id="UP000318050"/>
    </source>
</evidence>
<feature type="domain" description="Histidine kinase/HSP90-like ATPase" evidence="8">
    <location>
        <begin position="546"/>
        <end position="644"/>
    </location>
</feature>
<evidence type="ECO:0000256" key="3">
    <source>
        <dbReference type="ARBA" id="ARBA00022679"/>
    </source>
</evidence>
<feature type="transmembrane region" description="Helical" evidence="7">
    <location>
        <begin position="207"/>
        <end position="227"/>
    </location>
</feature>
<proteinExistence type="predicted"/>
<evidence type="ECO:0000256" key="6">
    <source>
        <dbReference type="SAM" id="Coils"/>
    </source>
</evidence>
<dbReference type="InterPro" id="IPR036890">
    <property type="entry name" value="HATPase_C_sf"/>
</dbReference>
<keyword evidence="7" id="KW-0812">Transmembrane</keyword>
<feature type="transmembrane region" description="Helical" evidence="7">
    <location>
        <begin position="355"/>
        <end position="372"/>
    </location>
</feature>
<feature type="transmembrane region" description="Helical" evidence="7">
    <location>
        <begin position="289"/>
        <end position="316"/>
    </location>
</feature>
<evidence type="ECO:0000313" key="9">
    <source>
        <dbReference type="EMBL" id="TWB59383.1"/>
    </source>
</evidence>
<keyword evidence="7" id="KW-1133">Transmembrane helix</keyword>
<dbReference type="SMART" id="SM00387">
    <property type="entry name" value="HATPase_c"/>
    <property type="match status" value="1"/>
</dbReference>
<dbReference type="GO" id="GO:0000160">
    <property type="term" value="P:phosphorelay signal transduction system"/>
    <property type="evidence" value="ECO:0007669"/>
    <property type="project" value="UniProtKB-KW"/>
</dbReference>
<dbReference type="OrthoDB" id="9797605at2"/>
<dbReference type="Gene3D" id="1.20.5.1930">
    <property type="match status" value="1"/>
</dbReference>
<dbReference type="InterPro" id="IPR050482">
    <property type="entry name" value="Sensor_HK_TwoCompSys"/>
</dbReference>
<dbReference type="InterPro" id="IPR003594">
    <property type="entry name" value="HATPase_dom"/>
</dbReference>
<feature type="transmembrane region" description="Helical" evidence="7">
    <location>
        <begin position="262"/>
        <end position="282"/>
    </location>
</feature>
<comment type="catalytic activity">
    <reaction evidence="1">
        <text>ATP + protein L-histidine = ADP + protein N-phospho-L-histidine.</text>
        <dbReference type="EC" id="2.7.13.3"/>
    </reaction>
</comment>
<dbReference type="EC" id="2.7.13.3" evidence="2"/>
<feature type="transmembrane region" description="Helical" evidence="7">
    <location>
        <begin position="234"/>
        <end position="256"/>
    </location>
</feature>
<evidence type="ECO:0000256" key="2">
    <source>
        <dbReference type="ARBA" id="ARBA00012438"/>
    </source>
</evidence>
<sequence length="650" mass="70793">MTYRPASLLAAAVLLFSAMSLLIAGIQEVAGGPGKAVRLTQAEVLAAIGDTPTRPPATLDGQGPTGTWRPITLPYAEPMVPVDQTVPAMAPGYPATTWIRVPARDLPVGAGPLALYGARIDTDGPYAIYVNGKLVDWQQRQGRPWNGLFTPLWLVLDQDADTAPPADILIRLDHAPTTPVALSSLWVGPEPALNVRHRMRQLLQRELPMALNSAFLAVGVFSLFVWFRRRHDTGYLLFFSLAAISFAAHLHFYLDVPITSDWFAWLTINALFWLIVILHLFLRMLHGRPLTLLTAAVVGVTSVLSILTLPVVGVLPVLPSTPVVVPRIYAVAVVMAATVSVVGVACAWRRFPEARLLAGGLALCTVLGQTDWMMHNHVLGPEGWFLGAYTNAVTFAMCGTVMYRRYVAAIAEVERVNASLAERLRAREAELEISHQRLREAERRRTISEERQRLMQDMHDGVGASLISAIRSVEQGAVDDAKVSQILKGCLDDLKLAIDSMEPVDADLLLLLASLRYRLEPRLEGSGIILVWDVRDLPTLAWLDPSSALHILRILQEGIANILHHAQASRIRLGTAPDIQDERAGVCVTIEDDGRGFDTQAALAAAGGRGLRNQQRRAQAVGGSVAWASGPMGTRFTLWLPLTRGAAVAD</sequence>
<protein>
    <recommendedName>
        <fullName evidence="2">histidine kinase</fullName>
        <ecNumber evidence="2">2.7.13.3</ecNumber>
    </recommendedName>
</protein>
<dbReference type="GO" id="GO:0004673">
    <property type="term" value="F:protein histidine kinase activity"/>
    <property type="evidence" value="ECO:0007669"/>
    <property type="project" value="UniProtKB-EC"/>
</dbReference>
<comment type="caution">
    <text evidence="9">The sequence shown here is derived from an EMBL/GenBank/DDBJ whole genome shotgun (WGS) entry which is preliminary data.</text>
</comment>
<dbReference type="Gene3D" id="3.30.565.10">
    <property type="entry name" value="Histidine kinase-like ATPase, C-terminal domain"/>
    <property type="match status" value="1"/>
</dbReference>